<dbReference type="InterPro" id="IPR017871">
    <property type="entry name" value="ABC_transporter-like_CS"/>
</dbReference>
<accession>G6YQ82</accession>
<feature type="transmembrane region" description="Helical" evidence="10">
    <location>
        <begin position="300"/>
        <end position="317"/>
    </location>
</feature>
<feature type="transmembrane region" description="Helical" evidence="10">
    <location>
        <begin position="390"/>
        <end position="408"/>
    </location>
</feature>
<feature type="transmembrane region" description="Helical" evidence="10">
    <location>
        <begin position="199"/>
        <end position="216"/>
    </location>
</feature>
<dbReference type="InterPro" id="IPR027417">
    <property type="entry name" value="P-loop_NTPase"/>
</dbReference>
<dbReference type="GO" id="GO:0008233">
    <property type="term" value="F:peptidase activity"/>
    <property type="evidence" value="ECO:0007669"/>
    <property type="project" value="InterPro"/>
</dbReference>
<dbReference type="PANTHER" id="PTHR43394">
    <property type="entry name" value="ATP-DEPENDENT PERMEASE MDL1, MITOCHONDRIAL"/>
    <property type="match status" value="1"/>
</dbReference>
<dbReference type="Gene3D" id="3.40.50.300">
    <property type="entry name" value="P-loop containing nucleotide triphosphate hydrolases"/>
    <property type="match status" value="1"/>
</dbReference>
<dbReference type="PROSITE" id="PS50990">
    <property type="entry name" value="PEPTIDASE_C39"/>
    <property type="match status" value="1"/>
</dbReference>
<dbReference type="PROSITE" id="PS50929">
    <property type="entry name" value="ABC_TM1F"/>
    <property type="match status" value="1"/>
</dbReference>
<evidence type="ECO:0000256" key="6">
    <source>
        <dbReference type="ARBA" id="ARBA00022801"/>
    </source>
</evidence>
<dbReference type="GO" id="GO:0016887">
    <property type="term" value="F:ATP hydrolysis activity"/>
    <property type="evidence" value="ECO:0007669"/>
    <property type="project" value="InterPro"/>
</dbReference>
<keyword evidence="3" id="KW-1003">Cell membrane</keyword>
<keyword evidence="9 10" id="KW-0472">Membrane</keyword>
<evidence type="ECO:0000256" key="8">
    <source>
        <dbReference type="ARBA" id="ARBA00022989"/>
    </source>
</evidence>
<evidence type="ECO:0000313" key="15">
    <source>
        <dbReference type="Proteomes" id="UP000003208"/>
    </source>
</evidence>
<evidence type="ECO:0000259" key="11">
    <source>
        <dbReference type="PROSITE" id="PS50893"/>
    </source>
</evidence>
<name>G6YQ82_9GAMM</name>
<organism evidence="14 15">
    <name type="scientific">Marinobacter manganoxydans MnI7-9</name>
    <dbReference type="NCBI Taxonomy" id="1094979"/>
    <lineage>
        <taxon>Bacteria</taxon>
        <taxon>Pseudomonadati</taxon>
        <taxon>Pseudomonadota</taxon>
        <taxon>Gammaproteobacteria</taxon>
        <taxon>Pseudomonadales</taxon>
        <taxon>Marinobacteraceae</taxon>
        <taxon>Marinobacter</taxon>
    </lineage>
</organism>
<dbReference type="InterPro" id="IPR005074">
    <property type="entry name" value="Peptidase_C39"/>
</dbReference>
<dbReference type="Pfam" id="PF03412">
    <property type="entry name" value="Peptidase_C39"/>
    <property type="match status" value="1"/>
</dbReference>
<proteinExistence type="predicted"/>
<dbReference type="InterPro" id="IPR036640">
    <property type="entry name" value="ABC1_TM_sf"/>
</dbReference>
<evidence type="ECO:0000259" key="12">
    <source>
        <dbReference type="PROSITE" id="PS50929"/>
    </source>
</evidence>
<evidence type="ECO:0000256" key="1">
    <source>
        <dbReference type="ARBA" id="ARBA00004651"/>
    </source>
</evidence>
<dbReference type="GO" id="GO:0005886">
    <property type="term" value="C:plasma membrane"/>
    <property type="evidence" value="ECO:0007669"/>
    <property type="project" value="UniProtKB-SubCell"/>
</dbReference>
<dbReference type="RefSeq" id="WP_008170912.1">
    <property type="nucleotide sequence ID" value="NZ_AGTR01000016.1"/>
</dbReference>
<dbReference type="CDD" id="cd03245">
    <property type="entry name" value="ABCC_bacteriocin_exporters"/>
    <property type="match status" value="1"/>
</dbReference>
<dbReference type="InterPro" id="IPR017750">
    <property type="entry name" value="ATPase_T1SS"/>
</dbReference>
<dbReference type="Proteomes" id="UP000003208">
    <property type="component" value="Unassembled WGS sequence"/>
</dbReference>
<dbReference type="InterPro" id="IPR003593">
    <property type="entry name" value="AAA+_ATPase"/>
</dbReference>
<dbReference type="InterPro" id="IPR003439">
    <property type="entry name" value="ABC_transporter-like_ATP-bd"/>
</dbReference>
<dbReference type="InterPro" id="IPR011527">
    <property type="entry name" value="ABC1_TM_dom"/>
</dbReference>
<protein>
    <submittedName>
        <fullName evidence="14">ABC transporter, ATP-binding/permease protein</fullName>
    </submittedName>
</protein>
<keyword evidence="4 10" id="KW-0812">Transmembrane</keyword>
<reference evidence="14 15" key="1">
    <citation type="journal article" date="2012" name="J. Bacteriol.">
        <title>Genome sequence of deep-sea manganese-oxidizing bacterium Marinobacter manganoxydans MnI7-9.</title>
        <authorList>
            <person name="Wang H."/>
            <person name="Li H."/>
            <person name="Shao Z."/>
            <person name="Liao S."/>
            <person name="Johnstone L."/>
            <person name="Rensing C."/>
            <person name="Wang G."/>
        </authorList>
    </citation>
    <scope>NUCLEOTIDE SEQUENCE [LARGE SCALE GENOMIC DNA]</scope>
    <source>
        <strain evidence="14 15">MnI7-9</strain>
    </source>
</reference>
<dbReference type="GO" id="GO:0005524">
    <property type="term" value="F:ATP binding"/>
    <property type="evidence" value="ECO:0007669"/>
    <property type="project" value="UniProtKB-KW"/>
</dbReference>
<feature type="transmembrane region" description="Helical" evidence="10">
    <location>
        <begin position="271"/>
        <end position="294"/>
    </location>
</feature>
<evidence type="ECO:0000256" key="5">
    <source>
        <dbReference type="ARBA" id="ARBA00022741"/>
    </source>
</evidence>
<dbReference type="PANTHER" id="PTHR43394:SF1">
    <property type="entry name" value="ATP-BINDING CASSETTE SUB-FAMILY B MEMBER 10, MITOCHONDRIAL"/>
    <property type="match status" value="1"/>
</dbReference>
<dbReference type="NCBIfam" id="TIGR03375">
    <property type="entry name" value="type_I_sec_LssB"/>
    <property type="match status" value="1"/>
</dbReference>
<dbReference type="CDD" id="cd02421">
    <property type="entry name" value="Peptidase_C39_likeD"/>
    <property type="match status" value="1"/>
</dbReference>
<dbReference type="SMART" id="SM00382">
    <property type="entry name" value="AAA"/>
    <property type="match status" value="1"/>
</dbReference>
<dbReference type="SUPFAM" id="SSF52540">
    <property type="entry name" value="P-loop containing nucleoside triphosphate hydrolases"/>
    <property type="match status" value="1"/>
</dbReference>
<dbReference type="Gene3D" id="1.20.1560.10">
    <property type="entry name" value="ABC transporter type 1, transmembrane domain"/>
    <property type="match status" value="1"/>
</dbReference>
<dbReference type="Pfam" id="PF00005">
    <property type="entry name" value="ABC_tran"/>
    <property type="match status" value="1"/>
</dbReference>
<keyword evidence="5" id="KW-0547">Nucleotide-binding</keyword>
<evidence type="ECO:0000256" key="3">
    <source>
        <dbReference type="ARBA" id="ARBA00022475"/>
    </source>
</evidence>
<evidence type="ECO:0000313" key="14">
    <source>
        <dbReference type="EMBL" id="EHJ05588.1"/>
    </source>
</evidence>
<dbReference type="PROSITE" id="PS50893">
    <property type="entry name" value="ABC_TRANSPORTER_2"/>
    <property type="match status" value="1"/>
</dbReference>
<dbReference type="EMBL" id="AGTR01000016">
    <property type="protein sequence ID" value="EHJ05588.1"/>
    <property type="molecule type" value="Genomic_DNA"/>
</dbReference>
<evidence type="ECO:0000256" key="10">
    <source>
        <dbReference type="SAM" id="Phobius"/>
    </source>
</evidence>
<dbReference type="Pfam" id="PF00664">
    <property type="entry name" value="ABC_membrane"/>
    <property type="match status" value="1"/>
</dbReference>
<gene>
    <name evidence="14" type="ORF">KYE_04756</name>
</gene>
<evidence type="ECO:0000256" key="9">
    <source>
        <dbReference type="ARBA" id="ARBA00023136"/>
    </source>
</evidence>
<feature type="domain" description="Peptidase C39" evidence="13">
    <location>
        <begin position="6"/>
        <end position="129"/>
    </location>
</feature>
<evidence type="ECO:0000259" key="13">
    <source>
        <dbReference type="PROSITE" id="PS50990"/>
    </source>
</evidence>
<dbReference type="Gene3D" id="3.90.70.10">
    <property type="entry name" value="Cysteine proteinases"/>
    <property type="match status" value="1"/>
</dbReference>
<dbReference type="PATRIC" id="fig|1094979.3.peg.911"/>
<sequence>MEQTEKANHTDHLLTCLQIICKFHGQPASAESITFGLPLDEGRLTPSSFGRAAARLGFTSQIERQPLTSLNGALFPAVLLLKGDRACVVDGIDAEQGTASLVHPELPESEAHIPLDDLADEYTGNVLYCRPKFRLDQRSHKNRSAPRGHWFWGVIAENRRLYRDICIAALMINLFAVAMPLFVMNVYDRVVPNNATHTLWVLAVGLIIALSADLVLRLMRGWFIDLAASRADAKLSSSIMERVLGLSLSHRPQSAGSFAANVQSFESVRSFVSSMTVVGLVDLPFVLLFLGVIMLINWPLGVPVIVGAIGLVIYASIAQRRLRALSEESMVAGSQRNATLVEGLANLESVKSFGVESRIQRSYERTSLYISNVSARLKFIASTIQNGAQWCQHLVSVAIIILGVYLIIEGELTQGGLIAAYLLSSRAMAPVSQAAGLLAQYHQASTALRALDEIMETPQERPAGKSWVSRPVLKGNIEFSGVEFQYPEAGHRALTGVSLNLKAGERVAILGKNGSGKSTLQRLLLGLYHPDSGSISLDNVDLRQLDPAELRRNIGYVPQAVELFYGSLQENITLSRPVSHEELLRVTEISGLKAFVDAHPEGFDLQVGEGGQRLSGGQRQAVAIARAMVDDPPILLLDEPSGSLDHSSEEHFKRNLARAAQGKTVVMVTHRTSLLELANRIVVLDGGRVVADGAKDTVIEALRQGKIRGAS</sequence>
<feature type="domain" description="ABC transmembrane type-1" evidence="12">
    <location>
        <begin position="165"/>
        <end position="443"/>
    </location>
</feature>
<feature type="transmembrane region" description="Helical" evidence="10">
    <location>
        <begin position="165"/>
        <end position="187"/>
    </location>
</feature>
<keyword evidence="6" id="KW-0378">Hydrolase</keyword>
<feature type="domain" description="ABC transporter" evidence="11">
    <location>
        <begin position="477"/>
        <end position="711"/>
    </location>
</feature>
<keyword evidence="15" id="KW-1185">Reference proteome</keyword>
<dbReference type="GO" id="GO:0015421">
    <property type="term" value="F:ABC-type oligopeptide transporter activity"/>
    <property type="evidence" value="ECO:0007669"/>
    <property type="project" value="TreeGrafter"/>
</dbReference>
<evidence type="ECO:0000256" key="2">
    <source>
        <dbReference type="ARBA" id="ARBA00022448"/>
    </source>
</evidence>
<keyword evidence="2" id="KW-0813">Transport</keyword>
<dbReference type="AlphaFoldDB" id="G6YQ82"/>
<dbReference type="InterPro" id="IPR039421">
    <property type="entry name" value="Type_1_exporter"/>
</dbReference>
<evidence type="ECO:0000256" key="7">
    <source>
        <dbReference type="ARBA" id="ARBA00022840"/>
    </source>
</evidence>
<keyword evidence="8 10" id="KW-1133">Transmembrane helix</keyword>
<comment type="subcellular location">
    <subcellularLocation>
        <location evidence="1">Cell membrane</location>
        <topology evidence="1">Multi-pass membrane protein</topology>
    </subcellularLocation>
</comment>
<evidence type="ECO:0000256" key="4">
    <source>
        <dbReference type="ARBA" id="ARBA00022692"/>
    </source>
</evidence>
<dbReference type="PROSITE" id="PS00211">
    <property type="entry name" value="ABC_TRANSPORTER_1"/>
    <property type="match status" value="1"/>
</dbReference>
<dbReference type="FunFam" id="3.40.50.300:FF:000299">
    <property type="entry name" value="ABC transporter ATP-binding protein/permease"/>
    <property type="match status" value="1"/>
</dbReference>
<dbReference type="CDD" id="cd18587">
    <property type="entry name" value="ABC_6TM_LapB_like"/>
    <property type="match status" value="1"/>
</dbReference>
<dbReference type="GO" id="GO:0006508">
    <property type="term" value="P:proteolysis"/>
    <property type="evidence" value="ECO:0007669"/>
    <property type="project" value="InterPro"/>
</dbReference>
<dbReference type="SUPFAM" id="SSF90123">
    <property type="entry name" value="ABC transporter transmembrane region"/>
    <property type="match status" value="1"/>
</dbReference>
<keyword evidence="7 14" id="KW-0067">ATP-binding</keyword>